<gene>
    <name evidence="6" type="ORF">FYJ35_13675</name>
</gene>
<keyword evidence="4" id="KW-0472">Membrane</keyword>
<dbReference type="PANTHER" id="PTHR34216">
    <property type="match status" value="1"/>
</dbReference>
<keyword evidence="4" id="KW-0812">Transmembrane</keyword>
<organism evidence="6 7">
    <name type="scientific">Porcincola intestinalis</name>
    <dbReference type="NCBI Taxonomy" id="2606632"/>
    <lineage>
        <taxon>Bacteria</taxon>
        <taxon>Bacillati</taxon>
        <taxon>Bacillota</taxon>
        <taxon>Clostridia</taxon>
        <taxon>Lachnospirales</taxon>
        <taxon>Lachnospiraceae</taxon>
        <taxon>Porcincola</taxon>
    </lineage>
</organism>
<keyword evidence="2" id="KW-0732">Signal</keyword>
<dbReference type="Proteomes" id="UP000481852">
    <property type="component" value="Unassembled WGS sequence"/>
</dbReference>
<evidence type="ECO:0000256" key="2">
    <source>
        <dbReference type="ARBA" id="ARBA00022729"/>
    </source>
</evidence>
<feature type="compositionally biased region" description="Acidic residues" evidence="3">
    <location>
        <begin position="21"/>
        <end position="32"/>
    </location>
</feature>
<reference evidence="6 7" key="1">
    <citation type="submission" date="2019-08" db="EMBL/GenBank/DDBJ databases">
        <title>In-depth cultivation of the pig gut microbiome towards novel bacterial diversity and tailored functional studies.</title>
        <authorList>
            <person name="Wylensek D."/>
            <person name="Hitch T.C.A."/>
            <person name="Clavel T."/>
        </authorList>
    </citation>
    <scope>NUCLEOTIDE SEQUENCE [LARGE SCALE GENOMIC DNA]</scope>
    <source>
        <strain evidence="6 7">Oil+RF-744-WCA-WT-11</strain>
    </source>
</reference>
<evidence type="ECO:0000256" key="1">
    <source>
        <dbReference type="ARBA" id="ARBA00004613"/>
    </source>
</evidence>
<name>A0A6L5X6X7_9FIRM</name>
<comment type="caution">
    <text evidence="6">The sequence shown here is derived from an EMBL/GenBank/DDBJ whole genome shotgun (WGS) entry which is preliminary data.</text>
</comment>
<dbReference type="RefSeq" id="WP_154527485.1">
    <property type="nucleotide sequence ID" value="NZ_JAQYJL010000027.1"/>
</dbReference>
<feature type="transmembrane region" description="Helical" evidence="4">
    <location>
        <begin position="130"/>
        <end position="148"/>
    </location>
</feature>
<dbReference type="PANTHER" id="PTHR34216:SF3">
    <property type="entry name" value="POLY-BETA-1,6-N-ACETYL-D-GLUCOSAMINE N-DEACETYLASE"/>
    <property type="match status" value="1"/>
</dbReference>
<dbReference type="SUPFAM" id="SSF88713">
    <property type="entry name" value="Glycoside hydrolase/deacetylase"/>
    <property type="match status" value="1"/>
</dbReference>
<dbReference type="InterPro" id="IPR011330">
    <property type="entry name" value="Glyco_hydro/deAcase_b/a-brl"/>
</dbReference>
<dbReference type="GO" id="GO:0005576">
    <property type="term" value="C:extracellular region"/>
    <property type="evidence" value="ECO:0007669"/>
    <property type="project" value="UniProtKB-SubCell"/>
</dbReference>
<evidence type="ECO:0000259" key="5">
    <source>
        <dbReference type="Pfam" id="PF01522"/>
    </source>
</evidence>
<dbReference type="InterPro" id="IPR051398">
    <property type="entry name" value="Polysacch_Deacetylase"/>
</dbReference>
<keyword evidence="4" id="KW-1133">Transmembrane helix</keyword>
<proteinExistence type="predicted"/>
<dbReference type="AlphaFoldDB" id="A0A6L5X6X7"/>
<evidence type="ECO:0000313" key="6">
    <source>
        <dbReference type="EMBL" id="MSS16061.1"/>
    </source>
</evidence>
<dbReference type="GO" id="GO:0016810">
    <property type="term" value="F:hydrolase activity, acting on carbon-nitrogen (but not peptide) bonds"/>
    <property type="evidence" value="ECO:0007669"/>
    <property type="project" value="InterPro"/>
</dbReference>
<protein>
    <submittedName>
        <fullName evidence="6">Polysaccharide deacetylase</fullName>
    </submittedName>
</protein>
<feature type="compositionally biased region" description="Basic and acidic residues" evidence="3">
    <location>
        <begin position="59"/>
        <end position="70"/>
    </location>
</feature>
<sequence>MSDKRTGQPGEHLVDQSFDGYLDDDLITEDEEKYYSAEIDPEEMRVFRERQQNQKGRGRKWDQARKEESGPRSGGMQGWQAQDSGMDGAGIQRVHGRLIDEDDPEIDARIDDAMSRRAQRRRRERRTRNLFITVVIVLIALLACFTYARVLVPQDSDLPWPSFLGSRPDKVPAALSFLDKKSGSGKEESGGSSVVVKETQAPQLSLETEAKETEAAPVQTTETPQTTQTAASGASADTIAKAQLMAEQYDYDGAISLLQSIPDYQNDQTITDAISQYQATKASCVAADVTTVPHIFYHSLVNDPSRAFNASVLGQSQADGFNAWMVTTDEFDQVTQRLYDAGYVYVRLRDLVVETTDADGTPHFTPNTSLMLPPGKKPIVLSVDDCSYYHSYEPAGFPDKLVLDENGQVKCHYVDANGQESVGDYDVVPRLNTFLAQHPDGCYKGARGIMAMTGYNGVFGYRTDTDYVKKEHLEDDQAKWLQAHPEYNFDKDVADAKVIAQALKDEGWEFASHTWGHLSVTDKTAEQLKTDNERWVATVEPILGKTDTIIFAHGNDIGDWTGYSDDNDKYAYYNSVGYHFYCNVDGSVPHWVQITDKYVRQGRIDIDGYRLWLCKNGQDTSLSKLIDTSGIFNDQRPTPVVANGQS</sequence>
<accession>A0A6L5X6X7</accession>
<feature type="region of interest" description="Disordered" evidence="3">
    <location>
        <begin position="179"/>
        <end position="234"/>
    </location>
</feature>
<comment type="subcellular location">
    <subcellularLocation>
        <location evidence="1">Secreted</location>
    </subcellularLocation>
</comment>
<feature type="compositionally biased region" description="Basic and acidic residues" evidence="3">
    <location>
        <begin position="179"/>
        <end position="189"/>
    </location>
</feature>
<dbReference type="GO" id="GO:0005975">
    <property type="term" value="P:carbohydrate metabolic process"/>
    <property type="evidence" value="ECO:0007669"/>
    <property type="project" value="InterPro"/>
</dbReference>
<feature type="region of interest" description="Disordered" evidence="3">
    <location>
        <begin position="1"/>
        <end position="84"/>
    </location>
</feature>
<feature type="domain" description="NodB homology" evidence="5">
    <location>
        <begin position="493"/>
        <end position="549"/>
    </location>
</feature>
<evidence type="ECO:0000256" key="3">
    <source>
        <dbReference type="SAM" id="MobiDB-lite"/>
    </source>
</evidence>
<dbReference type="Gene3D" id="3.20.20.370">
    <property type="entry name" value="Glycoside hydrolase/deacetylase"/>
    <property type="match status" value="1"/>
</dbReference>
<evidence type="ECO:0000256" key="4">
    <source>
        <dbReference type="SAM" id="Phobius"/>
    </source>
</evidence>
<dbReference type="Pfam" id="PF01522">
    <property type="entry name" value="Polysacc_deac_1"/>
    <property type="match status" value="1"/>
</dbReference>
<keyword evidence="7" id="KW-1185">Reference proteome</keyword>
<evidence type="ECO:0000313" key="7">
    <source>
        <dbReference type="Proteomes" id="UP000481852"/>
    </source>
</evidence>
<dbReference type="EMBL" id="VULZ01000021">
    <property type="protein sequence ID" value="MSS16061.1"/>
    <property type="molecule type" value="Genomic_DNA"/>
</dbReference>
<feature type="compositionally biased region" description="Low complexity" evidence="3">
    <location>
        <begin position="215"/>
        <end position="234"/>
    </location>
</feature>
<feature type="compositionally biased region" description="Basic and acidic residues" evidence="3">
    <location>
        <begin position="42"/>
        <end position="52"/>
    </location>
</feature>
<dbReference type="InterPro" id="IPR002509">
    <property type="entry name" value="NODB_dom"/>
</dbReference>